<dbReference type="AlphaFoldDB" id="A0A2M7VKB5"/>
<gene>
    <name evidence="2" type="ORF">COX73_01795</name>
</gene>
<keyword evidence="1" id="KW-0175">Coiled coil</keyword>
<accession>A0A2M7VKB5</accession>
<feature type="coiled-coil region" evidence="1">
    <location>
        <begin position="190"/>
        <end position="217"/>
    </location>
</feature>
<sequence>MNKKFESQFKRIVGGTEEEKLEAKKELQEIFESEEKNGRFSSYELLTTERDEKIIQNTESNVDKIVKFYGGNAYPLPRKNIYVFKYGAVKILSKGKFEEGYHHVLGQRIFVEKRSSNIGLAITFAHELFHLKSYKSAQIDKKGKPDVYRSGISVFSAKREVNYFEKLEEAIIANLTHQFYQREIKNNPLYQTEVENTEKIKEKIKELMKKIGFKEEEQRMILDEIYSIPYSNPESVIKILEGDKVKNFLEKDKSSTTRLGSIHGVIDGIIEKEGGKVMFFERYLEKQKFDKLLEKILAKSGDRFKNKQELFDQFAKAHFSGNLLPLARIIETSLGKGAFRKIAEEFSKGPKIKKQGDEISR</sequence>
<dbReference type="EMBL" id="PFPS01000074">
    <property type="protein sequence ID" value="PJA02243.1"/>
    <property type="molecule type" value="Genomic_DNA"/>
</dbReference>
<organism evidence="2 3">
    <name type="scientific">bacterium (Candidatus Gribaldobacteria) CG_4_10_14_0_2_um_filter_36_18</name>
    <dbReference type="NCBI Taxonomy" id="2014264"/>
    <lineage>
        <taxon>Bacteria</taxon>
        <taxon>Candidatus Gribaldobacteria</taxon>
    </lineage>
</organism>
<proteinExistence type="predicted"/>
<evidence type="ECO:0000256" key="1">
    <source>
        <dbReference type="SAM" id="Coils"/>
    </source>
</evidence>
<reference evidence="3" key="1">
    <citation type="submission" date="2017-09" db="EMBL/GenBank/DDBJ databases">
        <title>Depth-based differentiation of microbial function through sediment-hosted aquifers and enrichment of novel symbionts in the deep terrestrial subsurface.</title>
        <authorList>
            <person name="Probst A.J."/>
            <person name="Ladd B."/>
            <person name="Jarett J.K."/>
            <person name="Geller-Mcgrath D.E."/>
            <person name="Sieber C.M.K."/>
            <person name="Emerson J.B."/>
            <person name="Anantharaman K."/>
            <person name="Thomas B.C."/>
            <person name="Malmstrom R."/>
            <person name="Stieglmeier M."/>
            <person name="Klingl A."/>
            <person name="Woyke T."/>
            <person name="Ryan C.M."/>
            <person name="Banfield J.F."/>
        </authorList>
    </citation>
    <scope>NUCLEOTIDE SEQUENCE [LARGE SCALE GENOMIC DNA]</scope>
</reference>
<dbReference type="Proteomes" id="UP000231469">
    <property type="component" value="Unassembled WGS sequence"/>
</dbReference>
<name>A0A2M7VKB5_9BACT</name>
<evidence type="ECO:0000313" key="3">
    <source>
        <dbReference type="Proteomes" id="UP000231469"/>
    </source>
</evidence>
<comment type="caution">
    <text evidence="2">The sequence shown here is derived from an EMBL/GenBank/DDBJ whole genome shotgun (WGS) entry which is preliminary data.</text>
</comment>
<protein>
    <submittedName>
        <fullName evidence="2">Uncharacterized protein</fullName>
    </submittedName>
</protein>
<evidence type="ECO:0000313" key="2">
    <source>
        <dbReference type="EMBL" id="PJA02243.1"/>
    </source>
</evidence>